<evidence type="ECO:0000259" key="9">
    <source>
        <dbReference type="PROSITE" id="PS50110"/>
    </source>
</evidence>
<dbReference type="Proteomes" id="UP000616595">
    <property type="component" value="Unassembled WGS sequence"/>
</dbReference>
<evidence type="ECO:0000256" key="1">
    <source>
        <dbReference type="ARBA" id="ARBA00018672"/>
    </source>
</evidence>
<keyword evidence="3" id="KW-0902">Two-component regulatory system</keyword>
<evidence type="ECO:0000256" key="8">
    <source>
        <dbReference type="PROSITE-ProRule" id="PRU00169"/>
    </source>
</evidence>
<keyword evidence="11" id="KW-1185">Reference proteome</keyword>
<evidence type="ECO:0000313" key="10">
    <source>
        <dbReference type="EMBL" id="MBC3887947.1"/>
    </source>
</evidence>
<dbReference type="GO" id="GO:0005829">
    <property type="term" value="C:cytosol"/>
    <property type="evidence" value="ECO:0007669"/>
    <property type="project" value="TreeGrafter"/>
</dbReference>
<comment type="function">
    <text evidence="7">May play the central regulatory role in sporulation. It may be an element of the effector pathway responsible for the activation of sporulation genes in response to nutritional stress. Spo0A may act in concert with spo0H (a sigma factor) to control the expression of some genes that are critical to the sporulation process.</text>
</comment>
<dbReference type="CDD" id="cd00156">
    <property type="entry name" value="REC"/>
    <property type="match status" value="1"/>
</dbReference>
<dbReference type="EMBL" id="WJBD01000006">
    <property type="protein sequence ID" value="MBC3887947.1"/>
    <property type="molecule type" value="Genomic_DNA"/>
</dbReference>
<dbReference type="AlphaFoldDB" id="A0A923KS39"/>
<keyword evidence="5" id="KW-0238">DNA-binding</keyword>
<feature type="domain" description="Response regulatory" evidence="9">
    <location>
        <begin position="7"/>
        <end position="126"/>
    </location>
</feature>
<reference evidence="10" key="1">
    <citation type="submission" date="2019-10" db="EMBL/GenBank/DDBJ databases">
        <authorList>
            <person name="Ross D.E."/>
            <person name="Gulliver D."/>
        </authorList>
    </citation>
    <scope>NUCLEOTIDE SEQUENCE</scope>
    <source>
        <strain evidence="10">DER-2019</strain>
    </source>
</reference>
<evidence type="ECO:0000256" key="5">
    <source>
        <dbReference type="ARBA" id="ARBA00023125"/>
    </source>
</evidence>
<dbReference type="Pfam" id="PF00072">
    <property type="entry name" value="Response_reg"/>
    <property type="match status" value="1"/>
</dbReference>
<evidence type="ECO:0000256" key="2">
    <source>
        <dbReference type="ARBA" id="ARBA00022553"/>
    </source>
</evidence>
<dbReference type="PROSITE" id="PS50110">
    <property type="entry name" value="RESPONSE_REGULATORY"/>
    <property type="match status" value="1"/>
</dbReference>
<dbReference type="SMART" id="SM00448">
    <property type="entry name" value="REC"/>
    <property type="match status" value="1"/>
</dbReference>
<dbReference type="Gene3D" id="3.40.50.2300">
    <property type="match status" value="1"/>
</dbReference>
<comment type="caution">
    <text evidence="8">Lacks conserved residue(s) required for the propagation of feature annotation.</text>
</comment>
<sequence>MVKNLPIVILVDSNTVVKNRIRRILSEQGIVIYEAFSRQELLSIFDENKGKIDLIISEVEINTDRSLDGISLIKLVKSKSETIPVMILTAVSRKEVITQYLLEGASDYILKPFEDTYLKEKIFKHLNFETLTESTVLRFSLKTYLENELYKANKGSSCFTLLKISFKHNEEDNTKQSNLNFVEHSKKIYQEIKLLFWNADLYIQHSIHSHLGFFPFCNHENSQIIIEKITSKFEELKRTDPTIKNYTIKHAYATYPTDGESATELLKILETRSMEDI</sequence>
<protein>
    <recommendedName>
        <fullName evidence="1">Stage 0 sporulation protein A homolog</fullName>
    </recommendedName>
</protein>
<dbReference type="GO" id="GO:0006355">
    <property type="term" value="P:regulation of DNA-templated transcription"/>
    <property type="evidence" value="ECO:0007669"/>
    <property type="project" value="TreeGrafter"/>
</dbReference>
<gene>
    <name evidence="10" type="ORF">GH810_06445</name>
</gene>
<dbReference type="GO" id="GO:0032993">
    <property type="term" value="C:protein-DNA complex"/>
    <property type="evidence" value="ECO:0007669"/>
    <property type="project" value="TreeGrafter"/>
</dbReference>
<dbReference type="InterPro" id="IPR011006">
    <property type="entry name" value="CheY-like_superfamily"/>
</dbReference>
<reference evidence="10" key="2">
    <citation type="submission" date="2020-10" db="EMBL/GenBank/DDBJ databases">
        <title>Comparative genomics of the Acetobacterium genus.</title>
        <authorList>
            <person name="Marshall C."/>
            <person name="May H."/>
            <person name="Norman S."/>
        </authorList>
    </citation>
    <scope>NUCLEOTIDE SEQUENCE</scope>
    <source>
        <strain evidence="10">DER-2019</strain>
    </source>
</reference>
<proteinExistence type="predicted"/>
<dbReference type="OrthoDB" id="37094at2"/>
<dbReference type="GO" id="GO:0000156">
    <property type="term" value="F:phosphorelay response regulator activity"/>
    <property type="evidence" value="ECO:0007669"/>
    <property type="project" value="TreeGrafter"/>
</dbReference>
<evidence type="ECO:0000256" key="3">
    <source>
        <dbReference type="ARBA" id="ARBA00023012"/>
    </source>
</evidence>
<evidence type="ECO:0000313" key="11">
    <source>
        <dbReference type="Proteomes" id="UP000616595"/>
    </source>
</evidence>
<evidence type="ECO:0000256" key="7">
    <source>
        <dbReference type="ARBA" id="ARBA00024867"/>
    </source>
</evidence>
<dbReference type="PANTHER" id="PTHR48111">
    <property type="entry name" value="REGULATOR OF RPOS"/>
    <property type="match status" value="1"/>
</dbReference>
<organism evidence="10 11">
    <name type="scientific">Acetobacterium paludosum</name>
    <dbReference type="NCBI Taxonomy" id="52693"/>
    <lineage>
        <taxon>Bacteria</taxon>
        <taxon>Bacillati</taxon>
        <taxon>Bacillota</taxon>
        <taxon>Clostridia</taxon>
        <taxon>Eubacteriales</taxon>
        <taxon>Eubacteriaceae</taxon>
        <taxon>Acetobacterium</taxon>
    </lineage>
</organism>
<keyword evidence="4" id="KW-0805">Transcription regulation</keyword>
<evidence type="ECO:0000256" key="4">
    <source>
        <dbReference type="ARBA" id="ARBA00023015"/>
    </source>
</evidence>
<keyword evidence="2" id="KW-0597">Phosphoprotein</keyword>
<accession>A0A923KS39</accession>
<dbReference type="SUPFAM" id="SSF52172">
    <property type="entry name" value="CheY-like"/>
    <property type="match status" value="1"/>
</dbReference>
<evidence type="ECO:0000256" key="6">
    <source>
        <dbReference type="ARBA" id="ARBA00023163"/>
    </source>
</evidence>
<dbReference type="InterPro" id="IPR001789">
    <property type="entry name" value="Sig_transdc_resp-reg_receiver"/>
</dbReference>
<dbReference type="InterPro" id="IPR039420">
    <property type="entry name" value="WalR-like"/>
</dbReference>
<comment type="caution">
    <text evidence="10">The sequence shown here is derived from an EMBL/GenBank/DDBJ whole genome shotgun (WGS) entry which is preliminary data.</text>
</comment>
<dbReference type="PANTHER" id="PTHR48111:SF1">
    <property type="entry name" value="TWO-COMPONENT RESPONSE REGULATOR ORR33"/>
    <property type="match status" value="1"/>
</dbReference>
<dbReference type="GO" id="GO:0000976">
    <property type="term" value="F:transcription cis-regulatory region binding"/>
    <property type="evidence" value="ECO:0007669"/>
    <property type="project" value="TreeGrafter"/>
</dbReference>
<name>A0A923KS39_9FIRM</name>
<keyword evidence="6" id="KW-0804">Transcription</keyword>